<reference evidence="3" key="1">
    <citation type="submission" date="2017-10" db="EMBL/GenBank/DDBJ databases">
        <authorList>
            <person name="Kravchenko I.K."/>
            <person name="Grouzdev D.S."/>
        </authorList>
    </citation>
    <scope>NUCLEOTIDE SEQUENCE [LARGE SCALE GENOMIC DNA]</scope>
    <source>
        <strain evidence="3">B2</strain>
    </source>
</reference>
<dbReference type="InterPro" id="IPR037053">
    <property type="entry name" value="Phage_tail_collar_dom_sf"/>
</dbReference>
<accession>A0A2B8BNF4</accession>
<protein>
    <submittedName>
        <fullName evidence="2">Phage tail protein</fullName>
    </submittedName>
</protein>
<dbReference type="OrthoDB" id="9810174at2"/>
<keyword evidence="3" id="KW-1185">Reference proteome</keyword>
<dbReference type="AlphaFoldDB" id="A0A2B8BNF4"/>
<evidence type="ECO:0000313" key="3">
    <source>
        <dbReference type="Proteomes" id="UP000225379"/>
    </source>
</evidence>
<dbReference type="SUPFAM" id="SSF88874">
    <property type="entry name" value="Receptor-binding domain of short tail fibre protein gp12"/>
    <property type="match status" value="1"/>
</dbReference>
<feature type="domain" description="Phage tail collar" evidence="1">
    <location>
        <begin position="6"/>
        <end position="61"/>
    </location>
</feature>
<sequence length="223" mass="22606">MDAYLGLIFPFAGTFAPYGTAQCWGQQMAIQQNQALYSLVFNLYGGDLKTNFNVPDLRGRVLMGSGVSPYLNNANVAVASHGGTATTTLGLTNLPLHTHAASFTSGGGSSTSTINANVTIPISTAQANLPTPGAGTNYLGGVKVSDAGTFTDWQTEGPYTATAPGAGANLIGTATGNVTVTGGGTVTVSPGGGQAAPAAFSNLQPYLAVTMYIVTMGLYPTRD</sequence>
<organism evidence="2 3">
    <name type="scientific">Azospirillum palustre</name>
    <dbReference type="NCBI Taxonomy" id="2044885"/>
    <lineage>
        <taxon>Bacteria</taxon>
        <taxon>Pseudomonadati</taxon>
        <taxon>Pseudomonadota</taxon>
        <taxon>Alphaproteobacteria</taxon>
        <taxon>Rhodospirillales</taxon>
        <taxon>Azospirillaceae</taxon>
        <taxon>Azospirillum</taxon>
    </lineage>
</organism>
<name>A0A2B8BNF4_9PROT</name>
<evidence type="ECO:0000259" key="1">
    <source>
        <dbReference type="Pfam" id="PF07484"/>
    </source>
</evidence>
<dbReference type="Proteomes" id="UP000225379">
    <property type="component" value="Unassembled WGS sequence"/>
</dbReference>
<dbReference type="Gene3D" id="3.90.1340.10">
    <property type="entry name" value="Phage tail collar domain"/>
    <property type="match status" value="1"/>
</dbReference>
<evidence type="ECO:0000313" key="2">
    <source>
        <dbReference type="EMBL" id="PGH59290.1"/>
    </source>
</evidence>
<proteinExistence type="predicted"/>
<dbReference type="Pfam" id="PF07484">
    <property type="entry name" value="Collar"/>
    <property type="match status" value="1"/>
</dbReference>
<dbReference type="InterPro" id="IPR011083">
    <property type="entry name" value="Phage_tail_collar_dom"/>
</dbReference>
<dbReference type="RefSeq" id="WP_098734641.1">
    <property type="nucleotide sequence ID" value="NZ_PDKW01000036.1"/>
</dbReference>
<dbReference type="EMBL" id="PDKW01000036">
    <property type="protein sequence ID" value="PGH59290.1"/>
    <property type="molecule type" value="Genomic_DNA"/>
</dbReference>
<comment type="caution">
    <text evidence="2">The sequence shown here is derived from an EMBL/GenBank/DDBJ whole genome shotgun (WGS) entry which is preliminary data.</text>
</comment>
<gene>
    <name evidence="2" type="ORF">CRT60_01270</name>
</gene>